<feature type="domain" description="Flagellar M-ring N-terminal" evidence="11">
    <location>
        <begin position="54"/>
        <end position="227"/>
    </location>
</feature>
<evidence type="ECO:0000256" key="4">
    <source>
        <dbReference type="ARBA" id="ARBA00022475"/>
    </source>
</evidence>
<dbReference type="RefSeq" id="WP_310317293.1">
    <property type="nucleotide sequence ID" value="NZ_JAVDWU010000005.1"/>
</dbReference>
<evidence type="ECO:0000256" key="5">
    <source>
        <dbReference type="ARBA" id="ARBA00022692"/>
    </source>
</evidence>
<dbReference type="PRINTS" id="PR01009">
    <property type="entry name" value="FLGMRINGFLIF"/>
</dbReference>
<comment type="function">
    <text evidence="9">The M ring may be actively involved in energy transduction.</text>
</comment>
<keyword evidence="13" id="KW-0282">Flagellum</keyword>
<dbReference type="InterPro" id="IPR045851">
    <property type="entry name" value="AMP-bd_C_sf"/>
</dbReference>
<dbReference type="Proteomes" id="UP001265700">
    <property type="component" value="Unassembled WGS sequence"/>
</dbReference>
<keyword evidence="13" id="KW-0969">Cilium</keyword>
<proteinExistence type="inferred from homology"/>
<dbReference type="EMBL" id="JAVDWU010000005">
    <property type="protein sequence ID" value="MDR7150931.1"/>
    <property type="molecule type" value="Genomic_DNA"/>
</dbReference>
<evidence type="ECO:0000256" key="1">
    <source>
        <dbReference type="ARBA" id="ARBA00004117"/>
    </source>
</evidence>
<evidence type="ECO:0000313" key="13">
    <source>
        <dbReference type="EMBL" id="MDR7150931.1"/>
    </source>
</evidence>
<name>A0ABU1WPK6_9BURK</name>
<dbReference type="InterPro" id="IPR006182">
    <property type="entry name" value="FliF_N_dom"/>
</dbReference>
<dbReference type="InterPro" id="IPR043427">
    <property type="entry name" value="YscJ/FliF"/>
</dbReference>
<evidence type="ECO:0000256" key="3">
    <source>
        <dbReference type="ARBA" id="ARBA00007971"/>
    </source>
</evidence>
<keyword evidence="8 9" id="KW-0975">Bacterial flagellum</keyword>
<evidence type="ECO:0000256" key="7">
    <source>
        <dbReference type="ARBA" id="ARBA00023136"/>
    </source>
</evidence>
<evidence type="ECO:0000259" key="11">
    <source>
        <dbReference type="Pfam" id="PF01514"/>
    </source>
</evidence>
<dbReference type="PIRSF" id="PIRSF004862">
    <property type="entry name" value="FliF"/>
    <property type="match status" value="1"/>
</dbReference>
<evidence type="ECO:0000256" key="2">
    <source>
        <dbReference type="ARBA" id="ARBA00004651"/>
    </source>
</evidence>
<sequence length="557" mass="60052">MSTSVAELDLQPVRRPNALADGFARMDPAQKIKLGLGMLALLGIVAAFFFMGRQAEWRVLYSNLSDRDGGAIVAQLTQMNVPYKHTEGGMAIMVPADKVHDTRLRLASQGLPKGSVAGFELMESNRFGMTQFQERLTFQRGLEGELTRSIQSLSSVQSARIHLALPNQNGFFREQQKPSASVLLTLHPGRVLDRAQVAGIVHLVASSVPEMNPKAVSVVDDAGSLLSSNTDGPSQGADTQKLQYVQQMEQVYTRRILDMLEPLVGVGNVKAQVSADVDFSLVESTSEQHRPNQSGEPVTIRSQQTVEDGAGPTTQPAGVPGAVTNQPPAVGQAPINGDPGQLGVAGAAEKAGAMRRESVVNYEVDKTVKVVREASGQVRRLSAAVVINHRTSLDRSGKETSTPIPPEQIEQMTALVRETIGFNQGRGDSVNLVNVAFNTVKPPEEAPVAWWKQVENHELARSLAWPLGMVMLGLLVVLGMVRPGLKLMRSPATETRKVQPLNALVNETPERPGLPMPSPQEITAEQTRMSDAKRLALENPVAVANIVKGWVNGESPA</sequence>
<protein>
    <recommendedName>
        <fullName evidence="9">Flagellar M-ring protein</fullName>
    </recommendedName>
</protein>
<dbReference type="NCBIfam" id="TIGR00206">
    <property type="entry name" value="fliF"/>
    <property type="match status" value="1"/>
</dbReference>
<evidence type="ECO:0000256" key="6">
    <source>
        <dbReference type="ARBA" id="ARBA00022989"/>
    </source>
</evidence>
<feature type="transmembrane region" description="Helical" evidence="10">
    <location>
        <begin position="34"/>
        <end position="52"/>
    </location>
</feature>
<feature type="transmembrane region" description="Helical" evidence="10">
    <location>
        <begin position="463"/>
        <end position="481"/>
    </location>
</feature>
<dbReference type="PANTHER" id="PTHR30046">
    <property type="entry name" value="FLAGELLAR M-RING PROTEIN"/>
    <property type="match status" value="1"/>
</dbReference>
<evidence type="ECO:0000256" key="10">
    <source>
        <dbReference type="SAM" id="Phobius"/>
    </source>
</evidence>
<keyword evidence="14" id="KW-1185">Reference proteome</keyword>
<evidence type="ECO:0000313" key="14">
    <source>
        <dbReference type="Proteomes" id="UP001265700"/>
    </source>
</evidence>
<evidence type="ECO:0000256" key="8">
    <source>
        <dbReference type="ARBA" id="ARBA00023143"/>
    </source>
</evidence>
<organism evidence="13 14">
    <name type="scientific">Hydrogenophaga palleronii</name>
    <dbReference type="NCBI Taxonomy" id="65655"/>
    <lineage>
        <taxon>Bacteria</taxon>
        <taxon>Pseudomonadati</taxon>
        <taxon>Pseudomonadota</taxon>
        <taxon>Betaproteobacteria</taxon>
        <taxon>Burkholderiales</taxon>
        <taxon>Comamonadaceae</taxon>
        <taxon>Hydrogenophaga</taxon>
    </lineage>
</organism>
<comment type="caution">
    <text evidence="13">The sequence shown here is derived from an EMBL/GenBank/DDBJ whole genome shotgun (WGS) entry which is preliminary data.</text>
</comment>
<keyword evidence="6 10" id="KW-1133">Transmembrane helix</keyword>
<dbReference type="PANTHER" id="PTHR30046:SF0">
    <property type="entry name" value="FLAGELLAR M-RING PROTEIN"/>
    <property type="match status" value="1"/>
</dbReference>
<dbReference type="InterPro" id="IPR000067">
    <property type="entry name" value="FlgMring_FliF"/>
</dbReference>
<evidence type="ECO:0000256" key="9">
    <source>
        <dbReference type="PIRNR" id="PIRNR004862"/>
    </source>
</evidence>
<gene>
    <name evidence="13" type="ORF">J2W49_002894</name>
</gene>
<comment type="subcellular location">
    <subcellularLocation>
        <location evidence="1 9">Bacterial flagellum basal body</location>
    </subcellularLocation>
    <subcellularLocation>
        <location evidence="2">Cell membrane</location>
        <topology evidence="2">Multi-pass membrane protein</topology>
    </subcellularLocation>
</comment>
<keyword evidence="5 10" id="KW-0812">Transmembrane</keyword>
<dbReference type="Pfam" id="PF08345">
    <property type="entry name" value="YscJ_FliF_C"/>
    <property type="match status" value="1"/>
</dbReference>
<accession>A0ABU1WPK6</accession>
<keyword evidence="7 10" id="KW-0472">Membrane</keyword>
<feature type="domain" description="Flagellar M-ring C-terminal" evidence="12">
    <location>
        <begin position="260"/>
        <end position="437"/>
    </location>
</feature>
<dbReference type="InterPro" id="IPR013556">
    <property type="entry name" value="Flag_M-ring_C"/>
</dbReference>
<comment type="similarity">
    <text evidence="3 9">Belongs to the FliF family.</text>
</comment>
<dbReference type="Gene3D" id="3.30.300.30">
    <property type="match status" value="1"/>
</dbReference>
<keyword evidence="4" id="KW-1003">Cell membrane</keyword>
<evidence type="ECO:0000259" key="12">
    <source>
        <dbReference type="Pfam" id="PF08345"/>
    </source>
</evidence>
<dbReference type="Pfam" id="PF01514">
    <property type="entry name" value="YscJ_FliF"/>
    <property type="match status" value="1"/>
</dbReference>
<keyword evidence="13" id="KW-0966">Cell projection</keyword>
<reference evidence="13 14" key="1">
    <citation type="submission" date="2023-07" db="EMBL/GenBank/DDBJ databases">
        <title>Sorghum-associated microbial communities from plants grown in Nebraska, USA.</title>
        <authorList>
            <person name="Schachtman D."/>
        </authorList>
    </citation>
    <scope>NUCLEOTIDE SEQUENCE [LARGE SCALE GENOMIC DNA]</scope>
    <source>
        <strain evidence="13 14">4249</strain>
    </source>
</reference>